<name>A0A0E9TBP8_ANGAN</name>
<sequence>MLIGHNHFFVCQTAEGTILGSDGMALLKATVAYAPMDLSVFDASHKRKTLSLTA</sequence>
<proteinExistence type="predicted"/>
<reference evidence="1" key="2">
    <citation type="journal article" date="2015" name="Fish Shellfish Immunol.">
        <title>Early steps in the European eel (Anguilla anguilla)-Vibrio vulnificus interaction in the gills: Role of the RtxA13 toxin.</title>
        <authorList>
            <person name="Callol A."/>
            <person name="Pajuelo D."/>
            <person name="Ebbesson L."/>
            <person name="Teles M."/>
            <person name="MacKenzie S."/>
            <person name="Amaro C."/>
        </authorList>
    </citation>
    <scope>NUCLEOTIDE SEQUENCE</scope>
</reference>
<accession>A0A0E9TBP8</accession>
<dbReference type="EMBL" id="GBXM01058424">
    <property type="protein sequence ID" value="JAH50153.1"/>
    <property type="molecule type" value="Transcribed_RNA"/>
</dbReference>
<organism evidence="1">
    <name type="scientific">Anguilla anguilla</name>
    <name type="common">European freshwater eel</name>
    <name type="synonym">Muraena anguilla</name>
    <dbReference type="NCBI Taxonomy" id="7936"/>
    <lineage>
        <taxon>Eukaryota</taxon>
        <taxon>Metazoa</taxon>
        <taxon>Chordata</taxon>
        <taxon>Craniata</taxon>
        <taxon>Vertebrata</taxon>
        <taxon>Euteleostomi</taxon>
        <taxon>Actinopterygii</taxon>
        <taxon>Neopterygii</taxon>
        <taxon>Teleostei</taxon>
        <taxon>Anguilliformes</taxon>
        <taxon>Anguillidae</taxon>
        <taxon>Anguilla</taxon>
    </lineage>
</organism>
<protein>
    <submittedName>
        <fullName evidence="1">Uncharacterized protein</fullName>
    </submittedName>
</protein>
<reference evidence="1" key="1">
    <citation type="submission" date="2014-11" db="EMBL/GenBank/DDBJ databases">
        <authorList>
            <person name="Amaro Gonzalez C."/>
        </authorList>
    </citation>
    <scope>NUCLEOTIDE SEQUENCE</scope>
</reference>
<dbReference type="AlphaFoldDB" id="A0A0E9TBP8"/>
<evidence type="ECO:0000313" key="1">
    <source>
        <dbReference type="EMBL" id="JAH50153.1"/>
    </source>
</evidence>